<name>W6UKQ4_ECHGR</name>
<comment type="caution">
    <text evidence="1">The sequence shown here is derived from an EMBL/GenBank/DDBJ whole genome shotgun (WGS) entry which is preliminary data.</text>
</comment>
<dbReference type="GeneID" id="36346781"/>
<evidence type="ECO:0000313" key="2">
    <source>
        <dbReference type="Proteomes" id="UP000019149"/>
    </source>
</evidence>
<dbReference type="Proteomes" id="UP000019149">
    <property type="component" value="Unassembled WGS sequence"/>
</dbReference>
<gene>
    <name evidence="1" type="ORF">EGR_11066</name>
</gene>
<keyword evidence="2" id="KW-1185">Reference proteome</keyword>
<dbReference type="EMBL" id="APAU02000357">
    <property type="protein sequence ID" value="EUB54074.1"/>
    <property type="molecule type" value="Genomic_DNA"/>
</dbReference>
<proteinExistence type="predicted"/>
<evidence type="ECO:0000313" key="1">
    <source>
        <dbReference type="EMBL" id="EUB54074.1"/>
    </source>
</evidence>
<dbReference type="AlphaFoldDB" id="W6UKQ4"/>
<dbReference type="RefSeq" id="XP_024345270.1">
    <property type="nucleotide sequence ID" value="XM_024500315.1"/>
</dbReference>
<accession>W6UKQ4</accession>
<dbReference type="KEGG" id="egl:EGR_11066"/>
<organism evidence="1 2">
    <name type="scientific">Echinococcus granulosus</name>
    <name type="common">Hydatid tapeworm</name>
    <dbReference type="NCBI Taxonomy" id="6210"/>
    <lineage>
        <taxon>Eukaryota</taxon>
        <taxon>Metazoa</taxon>
        <taxon>Spiralia</taxon>
        <taxon>Lophotrochozoa</taxon>
        <taxon>Platyhelminthes</taxon>
        <taxon>Cestoda</taxon>
        <taxon>Eucestoda</taxon>
        <taxon>Cyclophyllidea</taxon>
        <taxon>Taeniidae</taxon>
        <taxon>Echinococcus</taxon>
        <taxon>Echinococcus granulosus group</taxon>
    </lineage>
</organism>
<reference evidence="1 2" key="1">
    <citation type="journal article" date="2013" name="Nat. Genet.">
        <title>The genome of the hydatid tapeworm Echinococcus granulosus.</title>
        <authorList>
            <person name="Zheng H."/>
            <person name="Zhang W."/>
            <person name="Zhang L."/>
            <person name="Zhang Z."/>
            <person name="Li J."/>
            <person name="Lu G."/>
            <person name="Zhu Y."/>
            <person name="Wang Y."/>
            <person name="Huang Y."/>
            <person name="Liu J."/>
            <person name="Kang H."/>
            <person name="Chen J."/>
            <person name="Wang L."/>
            <person name="Chen A."/>
            <person name="Yu S."/>
            <person name="Gao Z."/>
            <person name="Jin L."/>
            <person name="Gu W."/>
            <person name="Wang Z."/>
            <person name="Zhao L."/>
            <person name="Shi B."/>
            <person name="Wen H."/>
            <person name="Lin R."/>
            <person name="Jones M.K."/>
            <person name="Brejova B."/>
            <person name="Vinar T."/>
            <person name="Zhao G."/>
            <person name="McManus D.P."/>
            <person name="Chen Z."/>
            <person name="Zhou Y."/>
            <person name="Wang S."/>
        </authorList>
    </citation>
    <scope>NUCLEOTIDE SEQUENCE [LARGE SCALE GENOMIC DNA]</scope>
</reference>
<sequence length="88" mass="10158">MTGKAPTCKKKKYYSQNGKRMNLIEFLLGNTPAKTNADEQLLFTRWCYPSFPRICNHSKYRENNARLLDGKAKCLKVLFECHTTASHS</sequence>
<protein>
    <submittedName>
        <fullName evidence="1">Uncharacterized protein</fullName>
    </submittedName>
</protein>
<dbReference type="CTD" id="36346781"/>